<dbReference type="Gramene" id="ORUFI06G11950.1">
    <property type="protein sequence ID" value="ORUFI06G11950.1"/>
    <property type="gene ID" value="ORUFI06G11950"/>
</dbReference>
<evidence type="ECO:0000313" key="2">
    <source>
        <dbReference type="EnsemblPlants" id="ORUFI06G11950.1"/>
    </source>
</evidence>
<dbReference type="EnsemblPlants" id="ORUFI06G11950.1">
    <property type="protein sequence ID" value="ORUFI06G11950.1"/>
    <property type="gene ID" value="ORUFI06G11950"/>
</dbReference>
<dbReference type="HOGENOM" id="CLU_1051239_0_0_1"/>
<evidence type="ECO:0000313" key="3">
    <source>
        <dbReference type="Proteomes" id="UP000008022"/>
    </source>
</evidence>
<reference evidence="2" key="2">
    <citation type="submission" date="2015-06" db="UniProtKB">
        <authorList>
            <consortium name="EnsemblPlants"/>
        </authorList>
    </citation>
    <scope>IDENTIFICATION</scope>
</reference>
<proteinExistence type="predicted"/>
<accession>A0A0E0PWK4</accession>
<evidence type="ECO:0000256" key="1">
    <source>
        <dbReference type="SAM" id="MobiDB-lite"/>
    </source>
</evidence>
<sequence>MSPLFLISVQVSSVRNQRGEGQCRYERAAHNSIAAVTVPHYHHDVRVEMGSVDPVEPFLDDILREKPAWFTPENLRKFTGGYAERSGLVAAASAWCTTASFPTVYRWLSRPCTAHWTTAPGSSYILHQGTTTKALVYKYLENGSLDCVMFEHGSGGGMVCKAGEVPARGVPALDHALQHQAGQGAAHRRCTTRPSVRASTGLHHGLELSIHGISSMELMGEYCSNAPWKWLLDLGKGAAHDTDTHNLFDGMPSQSEMPKENQRIS</sequence>
<dbReference type="AlphaFoldDB" id="A0A0E0PWK4"/>
<dbReference type="Proteomes" id="UP000008022">
    <property type="component" value="Unassembled WGS sequence"/>
</dbReference>
<name>A0A0E0PWK4_ORYRU</name>
<keyword evidence="3" id="KW-1185">Reference proteome</keyword>
<reference evidence="3" key="1">
    <citation type="submission" date="2013-06" db="EMBL/GenBank/DDBJ databases">
        <authorList>
            <person name="Zhao Q."/>
        </authorList>
    </citation>
    <scope>NUCLEOTIDE SEQUENCE</scope>
    <source>
        <strain evidence="3">cv. W1943</strain>
    </source>
</reference>
<feature type="region of interest" description="Disordered" evidence="1">
    <location>
        <begin position="243"/>
        <end position="265"/>
    </location>
</feature>
<protein>
    <submittedName>
        <fullName evidence="2">Uncharacterized protein</fullName>
    </submittedName>
</protein>
<organism evidence="2 3">
    <name type="scientific">Oryza rufipogon</name>
    <name type="common">Brownbeard rice</name>
    <name type="synonym">Asian wild rice</name>
    <dbReference type="NCBI Taxonomy" id="4529"/>
    <lineage>
        <taxon>Eukaryota</taxon>
        <taxon>Viridiplantae</taxon>
        <taxon>Streptophyta</taxon>
        <taxon>Embryophyta</taxon>
        <taxon>Tracheophyta</taxon>
        <taxon>Spermatophyta</taxon>
        <taxon>Magnoliopsida</taxon>
        <taxon>Liliopsida</taxon>
        <taxon>Poales</taxon>
        <taxon>Poaceae</taxon>
        <taxon>BOP clade</taxon>
        <taxon>Oryzoideae</taxon>
        <taxon>Oryzeae</taxon>
        <taxon>Oryzinae</taxon>
        <taxon>Oryza</taxon>
    </lineage>
</organism>